<protein>
    <recommendedName>
        <fullName evidence="3">Tetratricopeptide repeat protein</fullName>
    </recommendedName>
</protein>
<evidence type="ECO:0008006" key="3">
    <source>
        <dbReference type="Google" id="ProtNLM"/>
    </source>
</evidence>
<gene>
    <name evidence="1" type="ORF">ACFQ1S_19835</name>
</gene>
<keyword evidence="2" id="KW-1185">Reference proteome</keyword>
<organism evidence="1 2">
    <name type="scientific">Kibdelosporangium lantanae</name>
    <dbReference type="NCBI Taxonomy" id="1497396"/>
    <lineage>
        <taxon>Bacteria</taxon>
        <taxon>Bacillati</taxon>
        <taxon>Actinomycetota</taxon>
        <taxon>Actinomycetes</taxon>
        <taxon>Pseudonocardiales</taxon>
        <taxon>Pseudonocardiaceae</taxon>
        <taxon>Kibdelosporangium</taxon>
    </lineage>
</organism>
<dbReference type="InterPro" id="IPR011990">
    <property type="entry name" value="TPR-like_helical_dom_sf"/>
</dbReference>
<dbReference type="Gene3D" id="1.25.40.10">
    <property type="entry name" value="Tetratricopeptide repeat domain"/>
    <property type="match status" value="1"/>
</dbReference>
<proteinExistence type="predicted"/>
<evidence type="ECO:0000313" key="2">
    <source>
        <dbReference type="Proteomes" id="UP001597045"/>
    </source>
</evidence>
<dbReference type="EMBL" id="JBHTIS010001171">
    <property type="protein sequence ID" value="MFD1047626.1"/>
    <property type="molecule type" value="Genomic_DNA"/>
</dbReference>
<name>A0ABW3MA34_9PSEU</name>
<feature type="non-terminal residue" evidence="1">
    <location>
        <position position="142"/>
    </location>
</feature>
<evidence type="ECO:0000313" key="1">
    <source>
        <dbReference type="EMBL" id="MFD1047626.1"/>
    </source>
</evidence>
<reference evidence="2" key="1">
    <citation type="journal article" date="2019" name="Int. J. Syst. Evol. Microbiol.">
        <title>The Global Catalogue of Microorganisms (GCM) 10K type strain sequencing project: providing services to taxonomists for standard genome sequencing and annotation.</title>
        <authorList>
            <consortium name="The Broad Institute Genomics Platform"/>
            <consortium name="The Broad Institute Genome Sequencing Center for Infectious Disease"/>
            <person name="Wu L."/>
            <person name="Ma J."/>
        </authorList>
    </citation>
    <scope>NUCLEOTIDE SEQUENCE [LARGE SCALE GENOMIC DNA]</scope>
    <source>
        <strain evidence="2">JCM 31486</strain>
    </source>
</reference>
<sequence>MACLQTMETLDETAVEALRPLIANLPDPFVRAELNGFVDHDHGMMLASGGRFAESVSFFTSSIANKEQSLAGTDDPGLLVESLISSLWSRGWVYTTLGLINEARVDYTRAIALSDERGLSARAATARHGLGNVDLRLGNVPA</sequence>
<dbReference type="Proteomes" id="UP001597045">
    <property type="component" value="Unassembled WGS sequence"/>
</dbReference>
<dbReference type="SUPFAM" id="SSF48452">
    <property type="entry name" value="TPR-like"/>
    <property type="match status" value="1"/>
</dbReference>
<comment type="caution">
    <text evidence="1">The sequence shown here is derived from an EMBL/GenBank/DDBJ whole genome shotgun (WGS) entry which is preliminary data.</text>
</comment>
<accession>A0ABW3MA34</accession>